<keyword evidence="5 8" id="KW-1133">Transmembrane helix</keyword>
<dbReference type="GO" id="GO:0009055">
    <property type="term" value="F:electron transfer activity"/>
    <property type="evidence" value="ECO:0007669"/>
    <property type="project" value="InterPro"/>
</dbReference>
<dbReference type="PANTHER" id="PTHR10978:SF5">
    <property type="entry name" value="SUCCINATE DEHYDROGENASE CYTOCHROME B560 SUBUNIT, MITOCHONDRIAL"/>
    <property type="match status" value="1"/>
</dbReference>
<evidence type="ECO:0000313" key="9">
    <source>
        <dbReference type="EMBL" id="KAJ2679518.1"/>
    </source>
</evidence>
<dbReference type="GO" id="GO:0016020">
    <property type="term" value="C:membrane"/>
    <property type="evidence" value="ECO:0007669"/>
    <property type="project" value="UniProtKB-SubCell"/>
</dbReference>
<dbReference type="PROSITE" id="PS01001">
    <property type="entry name" value="SDH_CYT_2"/>
    <property type="match status" value="1"/>
</dbReference>
<dbReference type="PANTHER" id="PTHR10978">
    <property type="entry name" value="SUCCINATE DEHYDROGENASE CYTOCHROME B560 SUBUNIT"/>
    <property type="match status" value="1"/>
</dbReference>
<keyword evidence="6" id="KW-0408">Iron</keyword>
<dbReference type="Pfam" id="PF01127">
    <property type="entry name" value="Sdh_cyt"/>
    <property type="match status" value="1"/>
</dbReference>
<comment type="caution">
    <text evidence="9">The sequence shown here is derived from an EMBL/GenBank/DDBJ whole genome shotgun (WGS) entry which is preliminary data.</text>
</comment>
<dbReference type="CDD" id="cd03499">
    <property type="entry name" value="SQR_TypeC_SdhC"/>
    <property type="match status" value="1"/>
</dbReference>
<keyword evidence="4" id="KW-0479">Metal-binding</keyword>
<evidence type="ECO:0000256" key="4">
    <source>
        <dbReference type="ARBA" id="ARBA00022723"/>
    </source>
</evidence>
<feature type="transmembrane region" description="Helical" evidence="8">
    <location>
        <begin position="80"/>
        <end position="100"/>
    </location>
</feature>
<dbReference type="Proteomes" id="UP001151518">
    <property type="component" value="Unassembled WGS sequence"/>
</dbReference>
<keyword evidence="3 8" id="KW-0812">Transmembrane</keyword>
<dbReference type="InterPro" id="IPR018495">
    <property type="entry name" value="Succ_DH_cyt_bsu_CS"/>
</dbReference>
<reference evidence="9" key="1">
    <citation type="submission" date="2022-07" db="EMBL/GenBank/DDBJ databases">
        <title>Phylogenomic reconstructions and comparative analyses of Kickxellomycotina fungi.</title>
        <authorList>
            <person name="Reynolds N.K."/>
            <person name="Stajich J.E."/>
            <person name="Barry K."/>
            <person name="Grigoriev I.V."/>
            <person name="Crous P."/>
            <person name="Smith M.E."/>
        </authorList>
    </citation>
    <scope>NUCLEOTIDE SEQUENCE</scope>
    <source>
        <strain evidence="9">NRRL 3115</strain>
    </source>
</reference>
<evidence type="ECO:0000313" key="10">
    <source>
        <dbReference type="Proteomes" id="UP001151518"/>
    </source>
</evidence>
<evidence type="ECO:0000256" key="8">
    <source>
        <dbReference type="SAM" id="Phobius"/>
    </source>
</evidence>
<feature type="transmembrane region" description="Helical" evidence="8">
    <location>
        <begin position="106"/>
        <end position="133"/>
    </location>
</feature>
<keyword evidence="2" id="KW-0349">Heme</keyword>
<evidence type="ECO:0000256" key="7">
    <source>
        <dbReference type="ARBA" id="ARBA00023136"/>
    </source>
</evidence>
<proteinExistence type="predicted"/>
<dbReference type="OrthoDB" id="588261at2759"/>
<dbReference type="Gene3D" id="1.20.1300.10">
    <property type="entry name" value="Fumarate reductase/succinate dehydrogenase, transmembrane subunit"/>
    <property type="match status" value="1"/>
</dbReference>
<dbReference type="EMBL" id="JANBTW010000011">
    <property type="protein sequence ID" value="KAJ2679518.1"/>
    <property type="molecule type" value="Genomic_DNA"/>
</dbReference>
<keyword evidence="7 8" id="KW-0472">Membrane</keyword>
<dbReference type="GO" id="GO:0006099">
    <property type="term" value="P:tricarboxylic acid cycle"/>
    <property type="evidence" value="ECO:0007669"/>
    <property type="project" value="InterPro"/>
</dbReference>
<protein>
    <submittedName>
        <fullName evidence="9">Cytochrome b subunit of succinate dehydrogenase, Sdh3p</fullName>
    </submittedName>
</protein>
<gene>
    <name evidence="9" type="primary">SDH3</name>
    <name evidence="9" type="ORF">GGI25_001441</name>
</gene>
<dbReference type="InterPro" id="IPR000701">
    <property type="entry name" value="SuccDH_FuR_B_TM-su"/>
</dbReference>
<dbReference type="GO" id="GO:0005739">
    <property type="term" value="C:mitochondrion"/>
    <property type="evidence" value="ECO:0007669"/>
    <property type="project" value="GOC"/>
</dbReference>
<name>A0A9W8G634_9FUNG</name>
<comment type="subcellular location">
    <subcellularLocation>
        <location evidence="1">Membrane</location>
        <topology evidence="1">Multi-pass membrane protein</topology>
    </subcellularLocation>
</comment>
<dbReference type="InterPro" id="IPR034804">
    <property type="entry name" value="SQR/QFR_C/D"/>
</dbReference>
<sequence>MFSAVTRTGMLSTSRVPLNRALAAGTARAFIATPQHRRTEESQAIIAERAKKNRPVSPHLSIYQPQMSWVLSGIHRNTGVLVAGAAYLYTAAYGLAPVFGVDLSSLAAASTLAAVPGPVLIAVKALVSGSLSFHCFNGLRHLIWDTGRGLSNKGVFRSGYVVLTATALATGYLTFF</sequence>
<organism evidence="9 10">
    <name type="scientific">Coemansia spiralis</name>
    <dbReference type="NCBI Taxonomy" id="417178"/>
    <lineage>
        <taxon>Eukaryota</taxon>
        <taxon>Fungi</taxon>
        <taxon>Fungi incertae sedis</taxon>
        <taxon>Zoopagomycota</taxon>
        <taxon>Kickxellomycotina</taxon>
        <taxon>Kickxellomycetes</taxon>
        <taxon>Kickxellales</taxon>
        <taxon>Kickxellaceae</taxon>
        <taxon>Coemansia</taxon>
    </lineage>
</organism>
<evidence type="ECO:0000256" key="3">
    <source>
        <dbReference type="ARBA" id="ARBA00022692"/>
    </source>
</evidence>
<dbReference type="GO" id="GO:0006121">
    <property type="term" value="P:mitochondrial electron transport, succinate to ubiquinone"/>
    <property type="evidence" value="ECO:0007669"/>
    <property type="project" value="TreeGrafter"/>
</dbReference>
<dbReference type="InterPro" id="IPR014314">
    <property type="entry name" value="Succ_DH_cytb556"/>
</dbReference>
<accession>A0A9W8G634</accession>
<feature type="transmembrane region" description="Helical" evidence="8">
    <location>
        <begin position="154"/>
        <end position="175"/>
    </location>
</feature>
<evidence type="ECO:0000256" key="5">
    <source>
        <dbReference type="ARBA" id="ARBA00022989"/>
    </source>
</evidence>
<dbReference type="PROSITE" id="PS01000">
    <property type="entry name" value="SDH_CYT_1"/>
    <property type="match status" value="1"/>
</dbReference>
<dbReference type="AlphaFoldDB" id="A0A9W8G634"/>
<dbReference type="GO" id="GO:0046872">
    <property type="term" value="F:metal ion binding"/>
    <property type="evidence" value="ECO:0007669"/>
    <property type="project" value="UniProtKB-KW"/>
</dbReference>
<dbReference type="SUPFAM" id="SSF81343">
    <property type="entry name" value="Fumarate reductase respiratory complex transmembrane subunits"/>
    <property type="match status" value="1"/>
</dbReference>
<evidence type="ECO:0000256" key="1">
    <source>
        <dbReference type="ARBA" id="ARBA00004141"/>
    </source>
</evidence>
<evidence type="ECO:0000256" key="6">
    <source>
        <dbReference type="ARBA" id="ARBA00023004"/>
    </source>
</evidence>
<dbReference type="NCBIfam" id="TIGR02970">
    <property type="entry name" value="succ_dehyd_cytB"/>
    <property type="match status" value="1"/>
</dbReference>
<evidence type="ECO:0000256" key="2">
    <source>
        <dbReference type="ARBA" id="ARBA00022617"/>
    </source>
</evidence>